<dbReference type="Pfam" id="PF01370">
    <property type="entry name" value="Epimerase"/>
    <property type="match status" value="2"/>
</dbReference>
<evidence type="ECO:0000259" key="2">
    <source>
        <dbReference type="Pfam" id="PF01073"/>
    </source>
</evidence>
<dbReference type="Gramene" id="OBART09G14920.3">
    <property type="protein sequence ID" value="OBART09G14920.3"/>
    <property type="gene ID" value="OBART09G14920"/>
</dbReference>
<dbReference type="AlphaFoldDB" id="A0A0D3H8E7"/>
<evidence type="ECO:0008006" key="6">
    <source>
        <dbReference type="Google" id="ProtNLM"/>
    </source>
</evidence>
<dbReference type="InterPro" id="IPR001509">
    <property type="entry name" value="Epimerase_deHydtase"/>
</dbReference>
<reference evidence="4" key="1">
    <citation type="journal article" date="2009" name="Rice">
        <title>De Novo Next Generation Sequencing of Plant Genomes.</title>
        <authorList>
            <person name="Rounsley S."/>
            <person name="Marri P.R."/>
            <person name="Yu Y."/>
            <person name="He R."/>
            <person name="Sisneros N."/>
            <person name="Goicoechea J.L."/>
            <person name="Lee S.J."/>
            <person name="Angelova A."/>
            <person name="Kudrna D."/>
            <person name="Luo M."/>
            <person name="Affourtit J."/>
            <person name="Desany B."/>
            <person name="Knight J."/>
            <person name="Niazi F."/>
            <person name="Egholm M."/>
            <person name="Wing R.A."/>
        </authorList>
    </citation>
    <scope>NUCLEOTIDE SEQUENCE [LARGE SCALE GENOMIC DNA]</scope>
    <source>
        <strain evidence="4">cv. IRGC 105608</strain>
    </source>
</reference>
<dbReference type="Pfam" id="PF01073">
    <property type="entry name" value="3Beta_HSD"/>
    <property type="match status" value="1"/>
</dbReference>
<accession>A0A0D3H8E7</accession>
<dbReference type="CDD" id="cd08958">
    <property type="entry name" value="FR_SDR_e"/>
    <property type="match status" value="1"/>
</dbReference>
<dbReference type="GO" id="GO:0006694">
    <property type="term" value="P:steroid biosynthetic process"/>
    <property type="evidence" value="ECO:0007669"/>
    <property type="project" value="InterPro"/>
</dbReference>
<dbReference type="SUPFAM" id="SSF51735">
    <property type="entry name" value="NAD(P)-binding Rossmann-fold domains"/>
    <property type="match status" value="2"/>
</dbReference>
<dbReference type="Gene3D" id="3.40.50.720">
    <property type="entry name" value="NAD(P)-binding Rossmann-like Domain"/>
    <property type="match status" value="3"/>
</dbReference>
<dbReference type="PANTHER" id="PTHR10366">
    <property type="entry name" value="NAD DEPENDENT EPIMERASE/DEHYDRATASE"/>
    <property type="match status" value="1"/>
</dbReference>
<dbReference type="HOGENOM" id="CLU_403556_0_0_1"/>
<dbReference type="GO" id="GO:0016616">
    <property type="term" value="F:oxidoreductase activity, acting on the CH-OH group of donors, NAD or NADP as acceptor"/>
    <property type="evidence" value="ECO:0007669"/>
    <property type="project" value="InterPro"/>
</dbReference>
<evidence type="ECO:0000313" key="5">
    <source>
        <dbReference type="Proteomes" id="UP000026960"/>
    </source>
</evidence>
<feature type="domain" description="NAD-dependent epimerase/dehydratase" evidence="3">
    <location>
        <begin position="165"/>
        <end position="342"/>
    </location>
</feature>
<dbReference type="InterPro" id="IPR002225">
    <property type="entry name" value="3Beta_OHSteriod_DH/Estase"/>
</dbReference>
<protein>
    <recommendedName>
        <fullName evidence="6">NAD-dependent epimerase/dehydratase domain-containing protein</fullName>
    </recommendedName>
</protein>
<evidence type="ECO:0000256" key="1">
    <source>
        <dbReference type="ARBA" id="ARBA00023002"/>
    </source>
</evidence>
<dbReference type="InterPro" id="IPR036291">
    <property type="entry name" value="NAD(P)-bd_dom_sf"/>
</dbReference>
<sequence>MSSNAAVDVNPDWPPNRLKYETYGEYQQQIPHLCDERSLVGDSSIYFFSFDPVNWIPGGPDVMNNKLWHIVDVRDVTDALLLLIPDVEHKASLTSQKLMSLGWAPRRLEETLSDSVDCYENAGILKILDGHPCRLPHLFSDLDFDMAGQQEQPEMAPPPPRRRVVCVTGAGGFVGSWLVELLLSRGYAVHATVRDPDDPKNAFLKQLENAPENLQLFKADVLDCGSLTAAFAGCEGVFHLATPVPEEKIKEMMAPTVEGTRNVLEACSAASVQKLVVASSIATVCLNPSWPQDMPKDETSWSDKKLCIENEDWYSVAKIEAEEMALEYGKKNGLHTVEINTSSKVLLYMIKGGDGPHVMNNKFWPMVDVRDVADALLLAYHKAGPSARYLCTLEQMDLKHLLDLMKNMYPNYNYADKMVDVDYKVEVTSEKLKNLGWNPRKREETLADSIEFFEKAGLLDGRPCRLPYFAMPPRRVCVTGAGGFIGSWLVKLLLSRGYFVHGTVRNPEGDDGSCCERHQECAGGLLCRRNSSWSPPLLLYSLTRAGLMTGQKMRLLDDPKNAFLKQLENATENLQLFKADVLDGGSLTAAFAGCEGVFHPATPVPEEQMKEMMAPAVKGTRNVLEACSAAGVQKLVVVSSIAAVFFNPSWPHDRPKDETSWSDKKLCMETENWYSLAKTEGE</sequence>
<dbReference type="InterPro" id="IPR050425">
    <property type="entry name" value="NAD(P)_dehydrat-like"/>
</dbReference>
<dbReference type="EnsemblPlants" id="OBART09G14920.3">
    <property type="protein sequence ID" value="OBART09G14920.3"/>
    <property type="gene ID" value="OBART09G14920"/>
</dbReference>
<dbReference type="FunFam" id="3.40.50.720:FF:000085">
    <property type="entry name" value="Dihydroflavonol reductase"/>
    <property type="match status" value="1"/>
</dbReference>
<feature type="domain" description="3-beta hydroxysteroid dehydrogenase/isomerase" evidence="2">
    <location>
        <begin position="552"/>
        <end position="647"/>
    </location>
</feature>
<evidence type="ECO:0000313" key="4">
    <source>
        <dbReference type="EnsemblPlants" id="OBART09G14920.3"/>
    </source>
</evidence>
<evidence type="ECO:0000259" key="3">
    <source>
        <dbReference type="Pfam" id="PF01370"/>
    </source>
</evidence>
<reference evidence="4" key="2">
    <citation type="submission" date="2015-03" db="UniProtKB">
        <authorList>
            <consortium name="EnsemblPlants"/>
        </authorList>
    </citation>
    <scope>IDENTIFICATION</scope>
</reference>
<dbReference type="Proteomes" id="UP000026960">
    <property type="component" value="Chromosome 9"/>
</dbReference>
<dbReference type="PANTHER" id="PTHR10366:SF500">
    <property type="entry name" value="OS09G0491852 PROTEIN"/>
    <property type="match status" value="1"/>
</dbReference>
<keyword evidence="1" id="KW-0560">Oxidoreductase</keyword>
<feature type="domain" description="NAD-dependent epimerase/dehydratase" evidence="3">
    <location>
        <begin position="476"/>
        <end position="510"/>
    </location>
</feature>
<name>A0A0D3H8E7_9ORYZ</name>
<keyword evidence="5" id="KW-1185">Reference proteome</keyword>
<proteinExistence type="predicted"/>
<organism evidence="4">
    <name type="scientific">Oryza barthii</name>
    <dbReference type="NCBI Taxonomy" id="65489"/>
    <lineage>
        <taxon>Eukaryota</taxon>
        <taxon>Viridiplantae</taxon>
        <taxon>Streptophyta</taxon>
        <taxon>Embryophyta</taxon>
        <taxon>Tracheophyta</taxon>
        <taxon>Spermatophyta</taxon>
        <taxon>Magnoliopsida</taxon>
        <taxon>Liliopsida</taxon>
        <taxon>Poales</taxon>
        <taxon>Poaceae</taxon>
        <taxon>BOP clade</taxon>
        <taxon>Oryzoideae</taxon>
        <taxon>Oryzeae</taxon>
        <taxon>Oryzinae</taxon>
        <taxon>Oryza</taxon>
    </lineage>
</organism>